<dbReference type="EMBL" id="KQ459465">
    <property type="protein sequence ID" value="KPJ00274.1"/>
    <property type="molecule type" value="Genomic_DNA"/>
</dbReference>
<feature type="region of interest" description="Disordered" evidence="1">
    <location>
        <begin position="162"/>
        <end position="192"/>
    </location>
</feature>
<dbReference type="AlphaFoldDB" id="A0A194Q4J9"/>
<evidence type="ECO:0000256" key="1">
    <source>
        <dbReference type="SAM" id="MobiDB-lite"/>
    </source>
</evidence>
<feature type="chain" id="PRO_5008264049" description="Cuticular protein" evidence="2">
    <location>
        <begin position="17"/>
        <end position="192"/>
    </location>
</feature>
<protein>
    <recommendedName>
        <fullName evidence="5">Cuticular protein</fullName>
    </recommendedName>
</protein>
<evidence type="ECO:0000256" key="2">
    <source>
        <dbReference type="SAM" id="SignalP"/>
    </source>
</evidence>
<proteinExistence type="predicted"/>
<name>A0A194Q4J9_PAPXU</name>
<organism evidence="3 4">
    <name type="scientific">Papilio xuthus</name>
    <name type="common">Asian swallowtail butterfly</name>
    <dbReference type="NCBI Taxonomy" id="66420"/>
    <lineage>
        <taxon>Eukaryota</taxon>
        <taxon>Metazoa</taxon>
        <taxon>Ecdysozoa</taxon>
        <taxon>Arthropoda</taxon>
        <taxon>Hexapoda</taxon>
        <taxon>Insecta</taxon>
        <taxon>Pterygota</taxon>
        <taxon>Neoptera</taxon>
        <taxon>Endopterygota</taxon>
        <taxon>Lepidoptera</taxon>
        <taxon>Glossata</taxon>
        <taxon>Ditrysia</taxon>
        <taxon>Papilionoidea</taxon>
        <taxon>Papilionidae</taxon>
        <taxon>Papilioninae</taxon>
        <taxon>Papilio</taxon>
    </lineage>
</organism>
<keyword evidence="2" id="KW-0732">Signal</keyword>
<accession>A0A194Q4J9</accession>
<sequence length="192" mass="20692">MNSIVFVVVLASLCQAITKETEEIAHTRVPRTLLLKKKLCFVLGLCGGGGGQHGGGGHYNGGYGYQNQQGGYPPINIGISQSQSSANAGGGGLGTGYYPNNYQYNGGYPNRGGYDSYGRPGYFGNGYGANNNQFNGNYYGGNRYPNDGYGYRGSFGNYYDEGEDTKPIYEDTNENGPNYNGYGRDEGYRSNQ</sequence>
<dbReference type="Proteomes" id="UP000053268">
    <property type="component" value="Unassembled WGS sequence"/>
</dbReference>
<keyword evidence="4" id="KW-1185">Reference proteome</keyword>
<gene>
    <name evidence="3" type="ORF">RR46_02662</name>
</gene>
<feature type="compositionally biased region" description="Basic and acidic residues" evidence="1">
    <location>
        <begin position="183"/>
        <end position="192"/>
    </location>
</feature>
<reference evidence="3 4" key="1">
    <citation type="journal article" date="2015" name="Nat. Commun.">
        <title>Outbred genome sequencing and CRISPR/Cas9 gene editing in butterflies.</title>
        <authorList>
            <person name="Li X."/>
            <person name="Fan D."/>
            <person name="Zhang W."/>
            <person name="Liu G."/>
            <person name="Zhang L."/>
            <person name="Zhao L."/>
            <person name="Fang X."/>
            <person name="Chen L."/>
            <person name="Dong Y."/>
            <person name="Chen Y."/>
            <person name="Ding Y."/>
            <person name="Zhao R."/>
            <person name="Feng M."/>
            <person name="Zhu Y."/>
            <person name="Feng Y."/>
            <person name="Jiang X."/>
            <person name="Zhu D."/>
            <person name="Xiang H."/>
            <person name="Feng X."/>
            <person name="Li S."/>
            <person name="Wang J."/>
            <person name="Zhang G."/>
            <person name="Kronforst M.R."/>
            <person name="Wang W."/>
        </authorList>
    </citation>
    <scope>NUCLEOTIDE SEQUENCE [LARGE SCALE GENOMIC DNA]</scope>
    <source>
        <strain evidence="3">Ya'a_city_454_Px</strain>
        <tissue evidence="3">Whole body</tissue>
    </source>
</reference>
<evidence type="ECO:0000313" key="3">
    <source>
        <dbReference type="EMBL" id="KPJ00274.1"/>
    </source>
</evidence>
<feature type="signal peptide" evidence="2">
    <location>
        <begin position="1"/>
        <end position="16"/>
    </location>
</feature>
<evidence type="ECO:0008006" key="5">
    <source>
        <dbReference type="Google" id="ProtNLM"/>
    </source>
</evidence>
<evidence type="ECO:0000313" key="4">
    <source>
        <dbReference type="Proteomes" id="UP000053268"/>
    </source>
</evidence>